<protein>
    <submittedName>
        <fullName evidence="2">Uncharacterized protein</fullName>
    </submittedName>
</protein>
<proteinExistence type="predicted"/>
<organism evidence="2 3">
    <name type="scientific">Delitschia confertaspora ATCC 74209</name>
    <dbReference type="NCBI Taxonomy" id="1513339"/>
    <lineage>
        <taxon>Eukaryota</taxon>
        <taxon>Fungi</taxon>
        <taxon>Dikarya</taxon>
        <taxon>Ascomycota</taxon>
        <taxon>Pezizomycotina</taxon>
        <taxon>Dothideomycetes</taxon>
        <taxon>Pleosporomycetidae</taxon>
        <taxon>Pleosporales</taxon>
        <taxon>Delitschiaceae</taxon>
        <taxon>Delitschia</taxon>
    </lineage>
</organism>
<reference evidence="2" key="1">
    <citation type="journal article" date="2020" name="Stud. Mycol.">
        <title>101 Dothideomycetes genomes: a test case for predicting lifestyles and emergence of pathogens.</title>
        <authorList>
            <person name="Haridas S."/>
            <person name="Albert R."/>
            <person name="Binder M."/>
            <person name="Bloem J."/>
            <person name="Labutti K."/>
            <person name="Salamov A."/>
            <person name="Andreopoulos B."/>
            <person name="Baker S."/>
            <person name="Barry K."/>
            <person name="Bills G."/>
            <person name="Bluhm B."/>
            <person name="Cannon C."/>
            <person name="Castanera R."/>
            <person name="Culley D."/>
            <person name="Daum C."/>
            <person name="Ezra D."/>
            <person name="Gonzalez J."/>
            <person name="Henrissat B."/>
            <person name="Kuo A."/>
            <person name="Liang C."/>
            <person name="Lipzen A."/>
            <person name="Lutzoni F."/>
            <person name="Magnuson J."/>
            <person name="Mondo S."/>
            <person name="Nolan M."/>
            <person name="Ohm R."/>
            <person name="Pangilinan J."/>
            <person name="Park H.-J."/>
            <person name="Ramirez L."/>
            <person name="Alfaro M."/>
            <person name="Sun H."/>
            <person name="Tritt A."/>
            <person name="Yoshinaga Y."/>
            <person name="Zwiers L.-H."/>
            <person name="Turgeon B."/>
            <person name="Goodwin S."/>
            <person name="Spatafora J."/>
            <person name="Crous P."/>
            <person name="Grigoriev I."/>
        </authorList>
    </citation>
    <scope>NUCLEOTIDE SEQUENCE</scope>
    <source>
        <strain evidence="2">ATCC 74209</strain>
    </source>
</reference>
<sequence length="132" mass="13872">MTTTPARVSQHVHTARVEQPDKQAGPVVSRLECGKSTRVQPVEELEASDNDGAVRGVLPAPPSACDVCSHRGNAWGLGVWGGRSADPLGAVPRLRAGEGVAEVLKRERAVARKLARAEIRAEQLGKEGAPGP</sequence>
<dbReference type="Proteomes" id="UP000799536">
    <property type="component" value="Unassembled WGS sequence"/>
</dbReference>
<keyword evidence="3" id="KW-1185">Reference proteome</keyword>
<dbReference type="AlphaFoldDB" id="A0A9P4MTF6"/>
<accession>A0A9P4MTF6</accession>
<feature type="region of interest" description="Disordered" evidence="1">
    <location>
        <begin position="1"/>
        <end position="31"/>
    </location>
</feature>
<evidence type="ECO:0000256" key="1">
    <source>
        <dbReference type="SAM" id="MobiDB-lite"/>
    </source>
</evidence>
<comment type="caution">
    <text evidence="2">The sequence shown here is derived from an EMBL/GenBank/DDBJ whole genome shotgun (WGS) entry which is preliminary data.</text>
</comment>
<gene>
    <name evidence="2" type="ORF">GQ43DRAFT_468395</name>
</gene>
<evidence type="ECO:0000313" key="2">
    <source>
        <dbReference type="EMBL" id="KAF2205224.1"/>
    </source>
</evidence>
<dbReference type="EMBL" id="ML993860">
    <property type="protein sequence ID" value="KAF2205224.1"/>
    <property type="molecule type" value="Genomic_DNA"/>
</dbReference>
<name>A0A9P4MTF6_9PLEO</name>
<evidence type="ECO:0000313" key="3">
    <source>
        <dbReference type="Proteomes" id="UP000799536"/>
    </source>
</evidence>